<dbReference type="CDD" id="cd06530">
    <property type="entry name" value="S26_SPase_I"/>
    <property type="match status" value="1"/>
</dbReference>
<evidence type="ECO:0000256" key="7">
    <source>
        <dbReference type="RuleBase" id="RU362042"/>
    </source>
</evidence>
<comment type="catalytic activity">
    <reaction evidence="1 7">
        <text>Cleavage of hydrophobic, N-terminal signal or leader sequences from secreted and periplasmic proteins.</text>
        <dbReference type="EC" id="3.4.21.89"/>
    </reaction>
</comment>
<evidence type="ECO:0000256" key="6">
    <source>
        <dbReference type="PIRSR" id="PIRSR600223-1"/>
    </source>
</evidence>
<evidence type="ECO:0000313" key="10">
    <source>
        <dbReference type="Proteomes" id="UP000005435"/>
    </source>
</evidence>
<dbReference type="eggNOG" id="COG0681">
    <property type="taxonomic scope" value="Bacteria"/>
</dbReference>
<dbReference type="STRING" id="720554.Clocl_1815"/>
<protein>
    <recommendedName>
        <fullName evidence="4 7">Signal peptidase I</fullName>
        <ecNumber evidence="4 7">3.4.21.89</ecNumber>
    </recommendedName>
</protein>
<evidence type="ECO:0000259" key="8">
    <source>
        <dbReference type="Pfam" id="PF10502"/>
    </source>
</evidence>
<evidence type="ECO:0000256" key="4">
    <source>
        <dbReference type="ARBA" id="ARBA00013208"/>
    </source>
</evidence>
<dbReference type="InterPro" id="IPR019533">
    <property type="entry name" value="Peptidase_S26"/>
</dbReference>
<comment type="similarity">
    <text evidence="3 7">Belongs to the peptidase S26 family.</text>
</comment>
<dbReference type="Proteomes" id="UP000005435">
    <property type="component" value="Chromosome"/>
</dbReference>
<evidence type="ECO:0000256" key="1">
    <source>
        <dbReference type="ARBA" id="ARBA00000677"/>
    </source>
</evidence>
<dbReference type="HOGENOM" id="CLU_028723_5_1_9"/>
<evidence type="ECO:0000256" key="3">
    <source>
        <dbReference type="ARBA" id="ARBA00009370"/>
    </source>
</evidence>
<dbReference type="GO" id="GO:0009003">
    <property type="term" value="F:signal peptidase activity"/>
    <property type="evidence" value="ECO:0007669"/>
    <property type="project" value="UniProtKB-EC"/>
</dbReference>
<dbReference type="PANTHER" id="PTHR43390:SF1">
    <property type="entry name" value="CHLOROPLAST PROCESSING PEPTIDASE"/>
    <property type="match status" value="1"/>
</dbReference>
<comment type="subcellular location">
    <subcellularLocation>
        <location evidence="2">Cell membrane</location>
        <topology evidence="2">Single-pass type II membrane protein</topology>
    </subcellularLocation>
    <subcellularLocation>
        <location evidence="7">Membrane</location>
        <topology evidence="7">Single-pass type II membrane protein</topology>
    </subcellularLocation>
</comment>
<feature type="active site" evidence="6">
    <location>
        <position position="128"/>
    </location>
</feature>
<dbReference type="EMBL" id="CP003065">
    <property type="protein sequence ID" value="AEV68424.1"/>
    <property type="molecule type" value="Genomic_DNA"/>
</dbReference>
<dbReference type="OrthoDB" id="9802919at2"/>
<dbReference type="Gene3D" id="2.10.109.10">
    <property type="entry name" value="Umud Fragment, subunit A"/>
    <property type="match status" value="2"/>
</dbReference>
<dbReference type="PRINTS" id="PR00727">
    <property type="entry name" value="LEADERPTASE"/>
</dbReference>
<dbReference type="GO" id="GO:0006465">
    <property type="term" value="P:signal peptide processing"/>
    <property type="evidence" value="ECO:0007669"/>
    <property type="project" value="InterPro"/>
</dbReference>
<evidence type="ECO:0000313" key="9">
    <source>
        <dbReference type="EMBL" id="AEV68424.1"/>
    </source>
</evidence>
<keyword evidence="10" id="KW-1185">Reference proteome</keyword>
<evidence type="ECO:0000256" key="2">
    <source>
        <dbReference type="ARBA" id="ARBA00004401"/>
    </source>
</evidence>
<dbReference type="PROSITE" id="PS00761">
    <property type="entry name" value="SPASE_I_3"/>
    <property type="match status" value="1"/>
</dbReference>
<feature type="active site" evidence="6">
    <location>
        <position position="64"/>
    </location>
</feature>
<reference evidence="10" key="1">
    <citation type="submission" date="2011-12" db="EMBL/GenBank/DDBJ databases">
        <title>Complete sequence of Clostridium clariflavum DSM 19732.</title>
        <authorList>
            <consortium name="US DOE Joint Genome Institute"/>
            <person name="Lucas S."/>
            <person name="Han J."/>
            <person name="Lapidus A."/>
            <person name="Cheng J.-F."/>
            <person name="Goodwin L."/>
            <person name="Pitluck S."/>
            <person name="Peters L."/>
            <person name="Teshima H."/>
            <person name="Detter J.C."/>
            <person name="Han C."/>
            <person name="Tapia R."/>
            <person name="Land M."/>
            <person name="Hauser L."/>
            <person name="Kyrpides N."/>
            <person name="Ivanova N."/>
            <person name="Pagani I."/>
            <person name="Kitzmiller T."/>
            <person name="Lynd L."/>
            <person name="Izquierdo J."/>
            <person name="Woyke T."/>
        </authorList>
    </citation>
    <scope>NUCLEOTIDE SEQUENCE [LARGE SCALE GENOMIC DNA]</scope>
    <source>
        <strain evidence="10">DSM 19732 / NBRC 101661 / EBR45</strain>
    </source>
</reference>
<name>G8LU36_ACECE</name>
<dbReference type="PROSITE" id="PS00760">
    <property type="entry name" value="SPASE_I_2"/>
    <property type="match status" value="1"/>
</dbReference>
<dbReference type="GO" id="GO:0005886">
    <property type="term" value="C:plasma membrane"/>
    <property type="evidence" value="ECO:0007669"/>
    <property type="project" value="UniProtKB-SubCell"/>
</dbReference>
<feature type="transmembrane region" description="Helical" evidence="7">
    <location>
        <begin position="36"/>
        <end position="55"/>
    </location>
</feature>
<dbReference type="InterPro" id="IPR036286">
    <property type="entry name" value="LexA/Signal_pep-like_sf"/>
</dbReference>
<dbReference type="SUPFAM" id="SSF51306">
    <property type="entry name" value="LexA/Signal peptidase"/>
    <property type="match status" value="1"/>
</dbReference>
<keyword evidence="7" id="KW-0812">Transmembrane</keyword>
<dbReference type="NCBIfam" id="TIGR02227">
    <property type="entry name" value="sigpep_I_bact"/>
    <property type="match status" value="1"/>
</dbReference>
<dbReference type="RefSeq" id="WP_014255010.1">
    <property type="nucleotide sequence ID" value="NC_016627.1"/>
</dbReference>
<dbReference type="InterPro" id="IPR019757">
    <property type="entry name" value="Pept_S26A_signal_pept_1_Lys-AS"/>
</dbReference>
<keyword evidence="7" id="KW-0645">Protease</keyword>
<sequence>MEYNNSKNKDKVKEMDKFGLDYEKERPNYLIEAFKWSLVVIVAIFIALILRAYVFEWVVVEGPSMENTLYSRQVLLVNKIVYTFVPPKRGDIIVFKVSEGNLDYIPIAKNIPVLSSLIPPKNEIDYIKRVIGLPGDEIDIIDGYVYINGNKQKESYVKGSTVKQSFELPCVVPENKVFVMGDNREVSKDSRQFGFVDMEKIKGKAVFRIRPLKEFGSIYD</sequence>
<proteinExistence type="inferred from homology"/>
<evidence type="ECO:0000256" key="5">
    <source>
        <dbReference type="ARBA" id="ARBA00022801"/>
    </source>
</evidence>
<organism evidence="9 10">
    <name type="scientific">Acetivibrio clariflavus (strain DSM 19732 / NBRC 101661 / EBR45)</name>
    <name type="common">Clostridium clariflavum</name>
    <dbReference type="NCBI Taxonomy" id="720554"/>
    <lineage>
        <taxon>Bacteria</taxon>
        <taxon>Bacillati</taxon>
        <taxon>Bacillota</taxon>
        <taxon>Clostridia</taxon>
        <taxon>Eubacteriales</taxon>
        <taxon>Oscillospiraceae</taxon>
        <taxon>Acetivibrio</taxon>
    </lineage>
</organism>
<gene>
    <name evidence="9" type="ordered locus">Clocl_1815</name>
</gene>
<dbReference type="KEGG" id="ccl:Clocl_1815"/>
<dbReference type="InterPro" id="IPR019758">
    <property type="entry name" value="Pept_S26A_signal_pept_1_CS"/>
</dbReference>
<dbReference type="Pfam" id="PF10502">
    <property type="entry name" value="Peptidase_S26"/>
    <property type="match status" value="1"/>
</dbReference>
<dbReference type="AlphaFoldDB" id="G8LU36"/>
<keyword evidence="5 7" id="KW-0378">Hydrolase</keyword>
<feature type="domain" description="Peptidase S26" evidence="8">
    <location>
        <begin position="35"/>
        <end position="209"/>
    </location>
</feature>
<accession>G8LU36</accession>
<dbReference type="InterPro" id="IPR000223">
    <property type="entry name" value="Pept_S26A_signal_pept_1"/>
</dbReference>
<reference evidence="9 10" key="2">
    <citation type="journal article" date="2012" name="Stand. Genomic Sci.">
        <title>Complete Genome Sequence of Clostridium clariflavum DSM 19732.</title>
        <authorList>
            <person name="Izquierdo J.A."/>
            <person name="Goodwin L."/>
            <person name="Davenport K.W."/>
            <person name="Teshima H."/>
            <person name="Bruce D."/>
            <person name="Detter C."/>
            <person name="Tapia R."/>
            <person name="Han S."/>
            <person name="Land M."/>
            <person name="Hauser L."/>
            <person name="Jeffries C.D."/>
            <person name="Han J."/>
            <person name="Pitluck S."/>
            <person name="Nolan M."/>
            <person name="Chen A."/>
            <person name="Huntemann M."/>
            <person name="Mavromatis K."/>
            <person name="Mikhailova N."/>
            <person name="Liolios K."/>
            <person name="Woyke T."/>
            <person name="Lynd L.R."/>
        </authorList>
    </citation>
    <scope>NUCLEOTIDE SEQUENCE [LARGE SCALE GENOMIC DNA]</scope>
    <source>
        <strain evidence="10">DSM 19732 / NBRC 101661 / EBR45</strain>
    </source>
</reference>
<dbReference type="PANTHER" id="PTHR43390">
    <property type="entry name" value="SIGNAL PEPTIDASE I"/>
    <property type="match status" value="1"/>
</dbReference>
<keyword evidence="7" id="KW-0472">Membrane</keyword>
<dbReference type="EC" id="3.4.21.89" evidence="4 7"/>
<keyword evidence="7" id="KW-1133">Transmembrane helix</keyword>
<dbReference type="GO" id="GO:0004252">
    <property type="term" value="F:serine-type endopeptidase activity"/>
    <property type="evidence" value="ECO:0007669"/>
    <property type="project" value="InterPro"/>
</dbReference>